<keyword evidence="8" id="KW-1015">Disulfide bond</keyword>
<evidence type="ECO:0000256" key="5">
    <source>
        <dbReference type="ARBA" id="ARBA00022764"/>
    </source>
</evidence>
<evidence type="ECO:0000259" key="12">
    <source>
        <dbReference type="Pfam" id="PF00496"/>
    </source>
</evidence>
<organism evidence="13 14">
    <name type="scientific">Mammaliicoccus sciuri</name>
    <name type="common">Staphylococcus sciuri</name>
    <dbReference type="NCBI Taxonomy" id="1296"/>
    <lineage>
        <taxon>Bacteria</taxon>
        <taxon>Bacillati</taxon>
        <taxon>Bacillota</taxon>
        <taxon>Bacilli</taxon>
        <taxon>Bacillales</taxon>
        <taxon>Staphylococcaceae</taxon>
        <taxon>Mammaliicoccus</taxon>
    </lineage>
</organism>
<dbReference type="SUPFAM" id="SSF53850">
    <property type="entry name" value="Periplasmic binding protein-like II"/>
    <property type="match status" value="1"/>
</dbReference>
<evidence type="ECO:0000256" key="1">
    <source>
        <dbReference type="ARBA" id="ARBA00004418"/>
    </source>
</evidence>
<reference evidence="14" key="1">
    <citation type="submission" date="2017-06" db="EMBL/GenBank/DDBJ databases">
        <title>FDA dAtabase for Regulatory Grade micrObial Sequences (FDA-ARGOS): Supporting development and validation of Infectious Disease Dx tests.</title>
        <authorList>
            <person name="Goldberg B."/>
            <person name="Campos J."/>
            <person name="Tallon L."/>
            <person name="Sadzewicz L."/>
            <person name="Sengamalay N."/>
            <person name="Ott S."/>
            <person name="Godinez A."/>
            <person name="Nagaraj S."/>
            <person name="Vavikolanu K."/>
            <person name="Nadendla S."/>
            <person name="George J."/>
            <person name="Geyer C."/>
            <person name="Sichtig H."/>
        </authorList>
    </citation>
    <scope>NUCLEOTIDE SEQUENCE [LARGE SCALE GENOMIC DNA]</scope>
    <source>
        <strain evidence="14">FDAARGOS_285</strain>
    </source>
</reference>
<dbReference type="EMBL" id="CP022046">
    <property type="protein sequence ID" value="ASE34665.1"/>
    <property type="molecule type" value="Genomic_DNA"/>
</dbReference>
<protein>
    <recommendedName>
        <fullName evidence="10">Periplasmic oligopeptide-binding protein OppA</fullName>
    </recommendedName>
</protein>
<keyword evidence="7" id="KW-0653">Protein transport</keyword>
<dbReference type="Pfam" id="PF00496">
    <property type="entry name" value="SBP_bac_5"/>
    <property type="match status" value="1"/>
</dbReference>
<evidence type="ECO:0000256" key="10">
    <source>
        <dbReference type="ARBA" id="ARBA00072558"/>
    </source>
</evidence>
<feature type="chain" id="PRO_5042500253" description="Periplasmic oligopeptide-binding protein OppA" evidence="11">
    <location>
        <begin position="23"/>
        <end position="540"/>
    </location>
</feature>
<sequence length="540" mass="61323">MSKILKVLTMMLVAVLILSACSSGGGSKGKSDETLDLQINGDVPTMDSAMATDGLSFDMFFQTMEGLYTLDKDDKAIPAVAKGDPKITNDGKKWTIKLRDDAKWSNGDPVTAHDFVFAWRKVVDPDTASEYAYILYDIKNAEEINSGDKKPEELGVKAVDDHTLEFELTKSLPYYKELLSFGTFMPQNEKFVKKQGDKYGTTVKTTLYNGPFKMTDWKTDDKVTLEKNDDYWDKDKVKLNKVNYKVVKEASTAVNLYETNKLDIVDLPAEQVKKYKDDKAFNTELDTVTYYFKLNEDTVPEFKNEDFRLAFAKAIDKEAYVKNNLNNGSIPTDNFVPKDFVKDSKGKEYQDGVKNTNQYNVKEAKEHYEKAKKALGKDKFTIELMTYDKDTAKRDAEYFKEQLEKNLDGVTIKIKQQPFKQKLDLVSKGEYEMSLENWIPDYPDPMTFLELYVTDGSHNNTGWSNKEYDSIIKAADSSLASNPDKRLSELQRAEGMLLNEAGIVPLYQVGVAQLQKPNVKNVVNHQFGGVSTLKEAYIEK</sequence>
<dbReference type="FunFam" id="3.90.76.10:FF:000001">
    <property type="entry name" value="Oligopeptide ABC transporter substrate-binding protein"/>
    <property type="match status" value="1"/>
</dbReference>
<comment type="subcellular location">
    <subcellularLocation>
        <location evidence="1">Periplasm</location>
    </subcellularLocation>
</comment>
<keyword evidence="4 11" id="KW-0732">Signal</keyword>
<keyword evidence="5" id="KW-0574">Periplasm</keyword>
<evidence type="ECO:0000256" key="2">
    <source>
        <dbReference type="ARBA" id="ARBA00005695"/>
    </source>
</evidence>
<dbReference type="Proteomes" id="UP000197058">
    <property type="component" value="Chromosome"/>
</dbReference>
<accession>A0AAI8DJ44</accession>
<dbReference type="Gene3D" id="3.10.105.10">
    <property type="entry name" value="Dipeptide-binding Protein, Domain 3"/>
    <property type="match status" value="1"/>
</dbReference>
<evidence type="ECO:0000313" key="14">
    <source>
        <dbReference type="Proteomes" id="UP000197058"/>
    </source>
</evidence>
<keyword evidence="6" id="KW-0571">Peptide transport</keyword>
<proteinExistence type="inferred from homology"/>
<dbReference type="InterPro" id="IPR030678">
    <property type="entry name" value="Peptide/Ni-bd"/>
</dbReference>
<evidence type="ECO:0000313" key="13">
    <source>
        <dbReference type="EMBL" id="ASE34665.1"/>
    </source>
</evidence>
<feature type="domain" description="Solute-binding protein family 5" evidence="12">
    <location>
        <begin position="76"/>
        <end position="457"/>
    </location>
</feature>
<dbReference type="FunFam" id="3.10.105.10:FF:000001">
    <property type="entry name" value="Oligopeptide ABC transporter, oligopeptide-binding protein"/>
    <property type="match status" value="1"/>
</dbReference>
<dbReference type="GO" id="GO:1904680">
    <property type="term" value="F:peptide transmembrane transporter activity"/>
    <property type="evidence" value="ECO:0007669"/>
    <property type="project" value="TreeGrafter"/>
</dbReference>
<evidence type="ECO:0000256" key="8">
    <source>
        <dbReference type="ARBA" id="ARBA00023157"/>
    </source>
</evidence>
<name>A0AAI8DJ44_MAMSC</name>
<dbReference type="FunFam" id="3.40.190.10:FF:000018">
    <property type="entry name" value="Oligopeptide ABC transporter, oligopeptide-binding protein"/>
    <property type="match status" value="1"/>
</dbReference>
<keyword evidence="3" id="KW-0813">Transport</keyword>
<dbReference type="GO" id="GO:0043190">
    <property type="term" value="C:ATP-binding cassette (ABC) transporter complex"/>
    <property type="evidence" value="ECO:0007669"/>
    <property type="project" value="InterPro"/>
</dbReference>
<dbReference type="CDD" id="cd08504">
    <property type="entry name" value="PBP2_OppA"/>
    <property type="match status" value="1"/>
</dbReference>
<evidence type="ECO:0000256" key="6">
    <source>
        <dbReference type="ARBA" id="ARBA00022856"/>
    </source>
</evidence>
<evidence type="ECO:0000256" key="3">
    <source>
        <dbReference type="ARBA" id="ARBA00022448"/>
    </source>
</evidence>
<dbReference type="GO" id="GO:0015833">
    <property type="term" value="P:peptide transport"/>
    <property type="evidence" value="ECO:0007669"/>
    <property type="project" value="UniProtKB-KW"/>
</dbReference>
<dbReference type="PROSITE" id="PS51257">
    <property type="entry name" value="PROKAR_LIPOPROTEIN"/>
    <property type="match status" value="1"/>
</dbReference>
<dbReference type="Gene3D" id="3.90.76.10">
    <property type="entry name" value="Dipeptide-binding Protein, Domain 1"/>
    <property type="match status" value="1"/>
</dbReference>
<dbReference type="RefSeq" id="WP_058592513.1">
    <property type="nucleotide sequence ID" value="NZ_CP022046.2"/>
</dbReference>
<dbReference type="AlphaFoldDB" id="A0AAI8DJ44"/>
<dbReference type="InterPro" id="IPR000914">
    <property type="entry name" value="SBP_5_dom"/>
</dbReference>
<evidence type="ECO:0000256" key="11">
    <source>
        <dbReference type="SAM" id="SignalP"/>
    </source>
</evidence>
<evidence type="ECO:0000256" key="7">
    <source>
        <dbReference type="ARBA" id="ARBA00022927"/>
    </source>
</evidence>
<dbReference type="KEGG" id="sscu:CEP64_08730"/>
<dbReference type="PANTHER" id="PTHR30290">
    <property type="entry name" value="PERIPLASMIC BINDING COMPONENT OF ABC TRANSPORTER"/>
    <property type="match status" value="1"/>
</dbReference>
<dbReference type="GO" id="GO:0015031">
    <property type="term" value="P:protein transport"/>
    <property type="evidence" value="ECO:0007669"/>
    <property type="project" value="UniProtKB-KW"/>
</dbReference>
<comment type="subunit">
    <text evidence="9">The complex is composed of two ATP-binding proteins (OppD and OppF), two transmembrane proteins (OppB and OppC) and a solute-binding protein (OppA).</text>
</comment>
<evidence type="ECO:0000256" key="9">
    <source>
        <dbReference type="ARBA" id="ARBA00063980"/>
    </source>
</evidence>
<dbReference type="GO" id="GO:0030288">
    <property type="term" value="C:outer membrane-bounded periplasmic space"/>
    <property type="evidence" value="ECO:0007669"/>
    <property type="project" value="UniProtKB-ARBA"/>
</dbReference>
<dbReference type="PIRSF" id="PIRSF002741">
    <property type="entry name" value="MppA"/>
    <property type="match status" value="1"/>
</dbReference>
<feature type="signal peptide" evidence="11">
    <location>
        <begin position="1"/>
        <end position="22"/>
    </location>
</feature>
<dbReference type="Gene3D" id="3.40.190.10">
    <property type="entry name" value="Periplasmic binding protein-like II"/>
    <property type="match status" value="1"/>
</dbReference>
<gene>
    <name evidence="13" type="ORF">CEP64_08730</name>
</gene>
<evidence type="ECO:0000256" key="4">
    <source>
        <dbReference type="ARBA" id="ARBA00022729"/>
    </source>
</evidence>
<dbReference type="InterPro" id="IPR039424">
    <property type="entry name" value="SBP_5"/>
</dbReference>
<dbReference type="PANTHER" id="PTHR30290:SF10">
    <property type="entry name" value="PERIPLASMIC OLIGOPEPTIDE-BINDING PROTEIN-RELATED"/>
    <property type="match status" value="1"/>
</dbReference>
<comment type="similarity">
    <text evidence="2">Belongs to the bacterial solute-binding protein 5 family.</text>
</comment>